<proteinExistence type="inferred from homology"/>
<dbReference type="Proteomes" id="UP001589536">
    <property type="component" value="Unassembled WGS sequence"/>
</dbReference>
<dbReference type="GO" id="GO:0032259">
    <property type="term" value="P:methylation"/>
    <property type="evidence" value="ECO:0007669"/>
    <property type="project" value="UniProtKB-KW"/>
</dbReference>
<dbReference type="EMBL" id="JBHMBH010000009">
    <property type="protein sequence ID" value="MFB9713409.1"/>
    <property type="molecule type" value="Genomic_DNA"/>
</dbReference>
<evidence type="ECO:0000256" key="4">
    <source>
        <dbReference type="ARBA" id="ARBA00022679"/>
    </source>
</evidence>
<keyword evidence="4" id="KW-0808">Transferase</keyword>
<dbReference type="InterPro" id="IPR029063">
    <property type="entry name" value="SAM-dependent_MTases_sf"/>
</dbReference>
<evidence type="ECO:0000256" key="3">
    <source>
        <dbReference type="ARBA" id="ARBA00022603"/>
    </source>
</evidence>
<protein>
    <recommendedName>
        <fullName evidence="6">S-adenosyl-L-methionine-dependent methyltransferase</fullName>
        <ecNumber evidence="6">2.1.1.-</ecNumber>
    </recommendedName>
</protein>
<dbReference type="InterPro" id="IPR007213">
    <property type="entry name" value="Ppm1/Ppm2/Tcmp"/>
</dbReference>
<sequence length="276" mass="29743">MTPHLEPQAQATVVGTGRWIAAARALETARADRLFNDPWAEQLAGETGKATVEAADYNPFLPVRTRYFDDQIIRAARPNSQIVLLGAGLDTRAFRLPLPASCTVFEIDYAEAFTEKEPILCTATARGERRCVHADLSGPWTEALLDAGFDQRAPTIWVAEGLFYYLAAIDAESLVHATAALSAKGSTFLADIFGTGLLELEGMAPLVTARKKAGRPLPFCTDSPKALFKAGGWNNAAVVHPGQPAANFGRLTQRPGARDAGHESNLRTHLVTATLF</sequence>
<comment type="similarity">
    <text evidence="2 6">Belongs to the UPF0677 family.</text>
</comment>
<comment type="caution">
    <text evidence="7">The sequence shown here is derived from an EMBL/GenBank/DDBJ whole genome shotgun (WGS) entry which is preliminary data.</text>
</comment>
<evidence type="ECO:0000256" key="6">
    <source>
        <dbReference type="RuleBase" id="RU362030"/>
    </source>
</evidence>
<dbReference type="RefSeq" id="WP_345033750.1">
    <property type="nucleotide sequence ID" value="NZ_BAABED010000001.1"/>
</dbReference>
<organism evidence="7 8">
    <name type="scientific">Arthrobacter methylotrophus</name>
    <dbReference type="NCBI Taxonomy" id="121291"/>
    <lineage>
        <taxon>Bacteria</taxon>
        <taxon>Bacillati</taxon>
        <taxon>Actinomycetota</taxon>
        <taxon>Actinomycetes</taxon>
        <taxon>Micrococcales</taxon>
        <taxon>Micrococcaceae</taxon>
        <taxon>Arthrobacter</taxon>
    </lineage>
</organism>
<evidence type="ECO:0000313" key="8">
    <source>
        <dbReference type="Proteomes" id="UP001589536"/>
    </source>
</evidence>
<dbReference type="Gene3D" id="3.40.50.150">
    <property type="entry name" value="Vaccinia Virus protein VP39"/>
    <property type="match status" value="1"/>
</dbReference>
<keyword evidence="3 6" id="KW-0489">Methyltransferase</keyword>
<evidence type="ECO:0000256" key="1">
    <source>
        <dbReference type="ARBA" id="ARBA00003907"/>
    </source>
</evidence>
<dbReference type="EC" id="2.1.1.-" evidence="6"/>
<comment type="function">
    <text evidence="1 6">Exhibits S-adenosyl-L-methionine-dependent methyltransferase activity.</text>
</comment>
<dbReference type="SUPFAM" id="SSF53335">
    <property type="entry name" value="S-adenosyl-L-methionine-dependent methyltransferases"/>
    <property type="match status" value="1"/>
</dbReference>
<keyword evidence="5 6" id="KW-0949">S-adenosyl-L-methionine</keyword>
<gene>
    <name evidence="7" type="ORF">ACFFPI_04485</name>
</gene>
<evidence type="ECO:0000256" key="2">
    <source>
        <dbReference type="ARBA" id="ARBA00008138"/>
    </source>
</evidence>
<name>A0ABV5UNE8_9MICC</name>
<accession>A0ABV5UNE8</accession>
<dbReference type="InterPro" id="IPR011610">
    <property type="entry name" value="SAM_mthyl_Trfase_ML2640-like"/>
</dbReference>
<keyword evidence="8" id="KW-1185">Reference proteome</keyword>
<evidence type="ECO:0000313" key="7">
    <source>
        <dbReference type="EMBL" id="MFB9713409.1"/>
    </source>
</evidence>
<dbReference type="PANTHER" id="PTHR43619">
    <property type="entry name" value="S-ADENOSYL-L-METHIONINE-DEPENDENT METHYLTRANSFERASE YKTD-RELATED"/>
    <property type="match status" value="1"/>
</dbReference>
<dbReference type="PANTHER" id="PTHR43619:SF2">
    <property type="entry name" value="S-ADENOSYL-L-METHIONINE-DEPENDENT METHYLTRANSFERASES SUPERFAMILY PROTEIN"/>
    <property type="match status" value="1"/>
</dbReference>
<evidence type="ECO:0000256" key="5">
    <source>
        <dbReference type="ARBA" id="ARBA00022691"/>
    </source>
</evidence>
<dbReference type="GO" id="GO:0008168">
    <property type="term" value="F:methyltransferase activity"/>
    <property type="evidence" value="ECO:0007669"/>
    <property type="project" value="UniProtKB-KW"/>
</dbReference>
<reference evidence="7 8" key="1">
    <citation type="submission" date="2024-09" db="EMBL/GenBank/DDBJ databases">
        <authorList>
            <person name="Sun Q."/>
            <person name="Mori K."/>
        </authorList>
    </citation>
    <scope>NUCLEOTIDE SEQUENCE [LARGE SCALE GENOMIC DNA]</scope>
    <source>
        <strain evidence="7 8">JCM 13519</strain>
    </source>
</reference>
<dbReference type="Pfam" id="PF04072">
    <property type="entry name" value="LCM"/>
    <property type="match status" value="1"/>
</dbReference>
<dbReference type="NCBIfam" id="TIGR00027">
    <property type="entry name" value="mthyl_TIGR00027"/>
    <property type="match status" value="1"/>
</dbReference>